<accession>A0A7J7MVP4</accession>
<feature type="region of interest" description="Disordered" evidence="1">
    <location>
        <begin position="155"/>
        <end position="238"/>
    </location>
</feature>
<gene>
    <name evidence="2" type="ORF">GIB67_012304</name>
</gene>
<evidence type="ECO:0000313" key="3">
    <source>
        <dbReference type="Proteomes" id="UP000541444"/>
    </source>
</evidence>
<dbReference type="AlphaFoldDB" id="A0A7J7MVP4"/>
<dbReference type="OrthoDB" id="688025at2759"/>
<feature type="compositionally biased region" description="Low complexity" evidence="1">
    <location>
        <begin position="132"/>
        <end position="142"/>
    </location>
</feature>
<feature type="compositionally biased region" description="Basic and acidic residues" evidence="1">
    <location>
        <begin position="121"/>
        <end position="131"/>
    </location>
</feature>
<evidence type="ECO:0000256" key="1">
    <source>
        <dbReference type="SAM" id="MobiDB-lite"/>
    </source>
</evidence>
<keyword evidence="3" id="KW-1185">Reference proteome</keyword>
<protein>
    <submittedName>
        <fullName evidence="2">Uncharacterized protein</fullName>
    </submittedName>
</protein>
<sequence>MRCTRHPSDLSSTIGVCATCLRERLFILVAAQLRQQQSQSDNHNEQTQEPHQQPPLIFPRSVSPYICHHQRSDYISDRRFFCTPQVGPTFSNTTTTTTRKTTKKKKLQSLLSSLFHRSNSRSKEFESDPRVSGDSIPSSSSSWFSSLISHRRHNHKHSQSRFYPSNDHSSAHIHTAPATTNRRSYRGVARNRGMSPNITEDTLSDEESGYSSESSRGWRKSAMNSSNRRLGQRGNWGIPQHSRNVSGLAFCLSPLVRAKETPGNVIGFSGEICQKPQLSTNRSRKLADFGRQHHQRNNNNCKNNGYNF</sequence>
<organism evidence="2 3">
    <name type="scientific">Kingdonia uniflora</name>
    <dbReference type="NCBI Taxonomy" id="39325"/>
    <lineage>
        <taxon>Eukaryota</taxon>
        <taxon>Viridiplantae</taxon>
        <taxon>Streptophyta</taxon>
        <taxon>Embryophyta</taxon>
        <taxon>Tracheophyta</taxon>
        <taxon>Spermatophyta</taxon>
        <taxon>Magnoliopsida</taxon>
        <taxon>Ranunculales</taxon>
        <taxon>Circaeasteraceae</taxon>
        <taxon>Kingdonia</taxon>
    </lineage>
</organism>
<reference evidence="2 3" key="1">
    <citation type="journal article" date="2020" name="IScience">
        <title>Genome Sequencing of the Endangered Kingdonia uniflora (Circaeasteraceae, Ranunculales) Reveals Potential Mechanisms of Evolutionary Specialization.</title>
        <authorList>
            <person name="Sun Y."/>
            <person name="Deng T."/>
            <person name="Zhang A."/>
            <person name="Moore M.J."/>
            <person name="Landis J.B."/>
            <person name="Lin N."/>
            <person name="Zhang H."/>
            <person name="Zhang X."/>
            <person name="Huang J."/>
            <person name="Zhang X."/>
            <person name="Sun H."/>
            <person name="Wang H."/>
        </authorList>
    </citation>
    <scope>NUCLEOTIDE SEQUENCE [LARGE SCALE GENOMIC DNA]</scope>
    <source>
        <strain evidence="2">TB1705</strain>
        <tissue evidence="2">Leaf</tissue>
    </source>
</reference>
<evidence type="ECO:0000313" key="2">
    <source>
        <dbReference type="EMBL" id="KAF6158887.1"/>
    </source>
</evidence>
<feature type="region of interest" description="Disordered" evidence="1">
    <location>
        <begin position="118"/>
        <end position="142"/>
    </location>
</feature>
<dbReference type="Proteomes" id="UP000541444">
    <property type="component" value="Unassembled WGS sequence"/>
</dbReference>
<proteinExistence type="predicted"/>
<dbReference type="EMBL" id="JACGCM010001215">
    <property type="protein sequence ID" value="KAF6158887.1"/>
    <property type="molecule type" value="Genomic_DNA"/>
</dbReference>
<dbReference type="PANTHER" id="PTHR35486">
    <property type="entry name" value="EXPRESSED PROTEIN"/>
    <property type="match status" value="1"/>
</dbReference>
<comment type="caution">
    <text evidence="2">The sequence shown here is derived from an EMBL/GenBank/DDBJ whole genome shotgun (WGS) entry which is preliminary data.</text>
</comment>
<name>A0A7J7MVP4_9MAGN</name>
<dbReference type="PANTHER" id="PTHR35486:SF1">
    <property type="entry name" value="OS02G0689500 PROTEIN"/>
    <property type="match status" value="1"/>
</dbReference>
<feature type="region of interest" description="Disordered" evidence="1">
    <location>
        <begin position="37"/>
        <end position="56"/>
    </location>
</feature>